<keyword evidence="2" id="KW-1185">Reference proteome</keyword>
<evidence type="ECO:0000313" key="1">
    <source>
        <dbReference type="EMBL" id="RCW82355.1"/>
    </source>
</evidence>
<gene>
    <name evidence="1" type="ORF">C7476_108170</name>
</gene>
<sequence length="30" mass="3391">MLEFKSGGFCYLIPDIWINLPTDYITVGPS</sequence>
<dbReference type="EMBL" id="QPJM01000008">
    <property type="protein sequence ID" value="RCW82355.1"/>
    <property type="molecule type" value="Genomic_DNA"/>
</dbReference>
<reference evidence="1 2" key="1">
    <citation type="submission" date="2018-07" db="EMBL/GenBank/DDBJ databases">
        <title>Genomic Encyclopedia of Type Strains, Phase III (KMG-III): the genomes of soil and plant-associated and newly described type strains.</title>
        <authorList>
            <person name="Whitman W."/>
        </authorList>
    </citation>
    <scope>NUCLEOTIDE SEQUENCE [LARGE SCALE GENOMIC DNA]</scope>
    <source>
        <strain evidence="1 2">31-25a</strain>
    </source>
</reference>
<protein>
    <submittedName>
        <fullName evidence="1">Uncharacterized protein</fullName>
    </submittedName>
</protein>
<dbReference type="Proteomes" id="UP000253324">
    <property type="component" value="Unassembled WGS sequence"/>
</dbReference>
<dbReference type="AlphaFoldDB" id="A0A368YQ69"/>
<comment type="caution">
    <text evidence="1">The sequence shown here is derived from an EMBL/GenBank/DDBJ whole genome shotgun (WGS) entry which is preliminary data.</text>
</comment>
<organism evidence="1 2">
    <name type="scientific">Phyllobacterium bourgognense</name>
    <dbReference type="NCBI Taxonomy" id="314236"/>
    <lineage>
        <taxon>Bacteria</taxon>
        <taxon>Pseudomonadati</taxon>
        <taxon>Pseudomonadota</taxon>
        <taxon>Alphaproteobacteria</taxon>
        <taxon>Hyphomicrobiales</taxon>
        <taxon>Phyllobacteriaceae</taxon>
        <taxon>Phyllobacterium</taxon>
    </lineage>
</organism>
<name>A0A368YQ69_9HYPH</name>
<proteinExistence type="predicted"/>
<accession>A0A368YQ69</accession>
<evidence type="ECO:0000313" key="2">
    <source>
        <dbReference type="Proteomes" id="UP000253324"/>
    </source>
</evidence>